<gene>
    <name evidence="3" type="ORF">UA74_20105</name>
</gene>
<dbReference type="PANTHER" id="PTHR34219">
    <property type="entry name" value="IRON-REGULATED INNER MEMBRANE PROTEIN-RELATED"/>
    <property type="match status" value="1"/>
</dbReference>
<dbReference type="EMBL" id="CP016076">
    <property type="protein sequence ID" value="APU16046.1"/>
    <property type="molecule type" value="Genomic_DNA"/>
</dbReference>
<accession>A0AAC9LER8</accession>
<feature type="transmembrane region" description="Helical" evidence="2">
    <location>
        <begin position="66"/>
        <end position="90"/>
    </location>
</feature>
<proteinExistence type="predicted"/>
<evidence type="ECO:0008006" key="5">
    <source>
        <dbReference type="Google" id="ProtNLM"/>
    </source>
</evidence>
<feature type="transmembrane region" description="Helical" evidence="2">
    <location>
        <begin position="207"/>
        <end position="225"/>
    </location>
</feature>
<evidence type="ECO:0000256" key="2">
    <source>
        <dbReference type="SAM" id="Phobius"/>
    </source>
</evidence>
<dbReference type="Proteomes" id="UP000185511">
    <property type="component" value="Chromosome"/>
</dbReference>
<organism evidence="3 4">
    <name type="scientific">Actinoalloteichus fjordicus</name>
    <dbReference type="NCBI Taxonomy" id="1612552"/>
    <lineage>
        <taxon>Bacteria</taxon>
        <taxon>Bacillati</taxon>
        <taxon>Actinomycetota</taxon>
        <taxon>Actinomycetes</taxon>
        <taxon>Pseudonocardiales</taxon>
        <taxon>Pseudonocardiaceae</taxon>
        <taxon>Actinoalloteichus</taxon>
    </lineage>
</organism>
<dbReference type="InterPro" id="IPR005625">
    <property type="entry name" value="PepSY-ass_TM"/>
</dbReference>
<evidence type="ECO:0000313" key="4">
    <source>
        <dbReference type="Proteomes" id="UP000185511"/>
    </source>
</evidence>
<evidence type="ECO:0000256" key="1">
    <source>
        <dbReference type="SAM" id="MobiDB-lite"/>
    </source>
</evidence>
<reference evidence="4" key="1">
    <citation type="submission" date="2016-06" db="EMBL/GenBank/DDBJ databases">
        <title>Complete genome sequence of Actinoalloteichus fjordicus DSM 46855 (=ADI127-17), type strain of the new species Actinoalloteichus fjordicus.</title>
        <authorList>
            <person name="Ruckert C."/>
            <person name="Nouioui I."/>
            <person name="Willmese J."/>
            <person name="van Wezel G."/>
            <person name="Klenk H.-P."/>
            <person name="Kalinowski J."/>
            <person name="Zotchev S.B."/>
        </authorList>
    </citation>
    <scope>NUCLEOTIDE SEQUENCE [LARGE SCALE GENOMIC DNA]</scope>
    <source>
        <strain evidence="4">ADI127-7</strain>
    </source>
</reference>
<feature type="transmembrane region" description="Helical" evidence="2">
    <location>
        <begin position="455"/>
        <end position="483"/>
    </location>
</feature>
<feature type="region of interest" description="Disordered" evidence="1">
    <location>
        <begin position="523"/>
        <end position="549"/>
    </location>
</feature>
<dbReference type="Pfam" id="PF03929">
    <property type="entry name" value="PepSY_TM"/>
    <property type="match status" value="1"/>
</dbReference>
<keyword evidence="2" id="KW-0472">Membrane</keyword>
<dbReference type="RefSeq" id="WP_083683393.1">
    <property type="nucleotide sequence ID" value="NZ_CP016076.1"/>
</dbReference>
<keyword evidence="4" id="KW-1185">Reference proteome</keyword>
<dbReference type="KEGG" id="acad:UA74_20105"/>
<feature type="region of interest" description="Disordered" evidence="1">
    <location>
        <begin position="1"/>
        <end position="54"/>
    </location>
</feature>
<feature type="transmembrane region" description="Helical" evidence="2">
    <location>
        <begin position="256"/>
        <end position="277"/>
    </location>
</feature>
<dbReference type="PANTHER" id="PTHR34219:SF1">
    <property type="entry name" value="PEPSY DOMAIN-CONTAINING PROTEIN"/>
    <property type="match status" value="1"/>
</dbReference>
<feature type="compositionally biased region" description="Gly residues" evidence="1">
    <location>
        <begin position="8"/>
        <end position="20"/>
    </location>
</feature>
<feature type="compositionally biased region" description="Low complexity" evidence="1">
    <location>
        <begin position="37"/>
        <end position="52"/>
    </location>
</feature>
<sequence length="549" mass="57558">MSTSSAGIGRGGSASEGGGPERAAADVAPPGEPPGTPDAGSGPPAASGGDSTTSAWSHLRPLVLRLHFYAGVFVAPLLIIASLTGLLYVFSPQIEQAVYDRELHVSPTGTAQPLADQVEAARLVRPDDEMRSVRPGPTATDTTQVIFHAPDLPESYHRTVFVDPYTTEVRGVLETYGSGQALPVRGWIDWLHRGLHLGDVGRLYSELAASWLWLIVSVGAVLWVLRRRSDRRARAVLAPSGGPAGRRRTMSWHGSVGIWAAGGLVLLSATGLTWSTFAGENVNQLRAALSWDTPAVSTELPASGADTSAPPGGGADVGVDQVWAAVVAAGLTGPVEITPPEEPGTAYRVAEQGRVWPTEQDSAAVDPATGEVLEVLRFDDYPLAAKLARWGIDAHMGFLFGWVNQAVLVLLAGSLLGVIFWGYRMWWLRRPTRAAASSFGRPPARGAWRRIPGRVLAPVILLGVLIAYFLPLLGASLLVFLLIDILLGRRDRRRAAPIEAPPDPDDGTEIGALSDADAASAVVGAPSGGAADPATTGAGRTDTDTAGGA</sequence>
<protein>
    <recommendedName>
        <fullName evidence="5">Peptidase</fullName>
    </recommendedName>
</protein>
<name>A0AAC9LER8_9PSEU</name>
<keyword evidence="2" id="KW-0812">Transmembrane</keyword>
<evidence type="ECO:0000313" key="3">
    <source>
        <dbReference type="EMBL" id="APU16046.1"/>
    </source>
</evidence>
<dbReference type="AlphaFoldDB" id="A0AAC9LER8"/>
<feature type="transmembrane region" description="Helical" evidence="2">
    <location>
        <begin position="399"/>
        <end position="423"/>
    </location>
</feature>
<keyword evidence="2" id="KW-1133">Transmembrane helix</keyword>